<dbReference type="AlphaFoldDB" id="A0A9W8MY48"/>
<dbReference type="OrthoDB" id="2891411at2759"/>
<feature type="region of interest" description="Disordered" evidence="1">
    <location>
        <begin position="286"/>
        <end position="312"/>
    </location>
</feature>
<evidence type="ECO:0008006" key="4">
    <source>
        <dbReference type="Google" id="ProtNLM"/>
    </source>
</evidence>
<evidence type="ECO:0000313" key="3">
    <source>
        <dbReference type="Proteomes" id="UP001148786"/>
    </source>
</evidence>
<name>A0A9W8MY48_9AGAR</name>
<evidence type="ECO:0000313" key="2">
    <source>
        <dbReference type="EMBL" id="KAJ3511959.1"/>
    </source>
</evidence>
<accession>A0A9W8MY48</accession>
<sequence>MAPRTRSKRAAEKLAVQQLLASGQNAKGLLALPDELCLEIASHFPSVPVPTPLIRKDEESERYHHRYPALLSLSQTCRALRRVFLRYLWQRIEVHEQMKADERTLRNSGELYYCRTDKPHMKELVRQLEVVTIRDPSLAVHVNILNVAVPDHSFESVMEKLARCITLFPNLHTVQLRITACFQHQFFMSNVFKQYTYPQIRTVAVCKHASPIMESCPRMVRLYAYDSLWCDDLDHVVEKRYPQLEVLGTPVNKRSLTRHLVESKYRSFVKGESVFTPLPSFSTKLTQPSGHNLGSPCSGSEFRLDQTPHATP</sequence>
<dbReference type="Proteomes" id="UP001148786">
    <property type="component" value="Unassembled WGS sequence"/>
</dbReference>
<protein>
    <recommendedName>
        <fullName evidence="4">F-box domain-containing protein</fullName>
    </recommendedName>
</protein>
<proteinExistence type="predicted"/>
<gene>
    <name evidence="2" type="ORF">NLJ89_g3803</name>
</gene>
<organism evidence="2 3">
    <name type="scientific">Agrocybe chaxingu</name>
    <dbReference type="NCBI Taxonomy" id="84603"/>
    <lineage>
        <taxon>Eukaryota</taxon>
        <taxon>Fungi</taxon>
        <taxon>Dikarya</taxon>
        <taxon>Basidiomycota</taxon>
        <taxon>Agaricomycotina</taxon>
        <taxon>Agaricomycetes</taxon>
        <taxon>Agaricomycetidae</taxon>
        <taxon>Agaricales</taxon>
        <taxon>Agaricineae</taxon>
        <taxon>Strophariaceae</taxon>
        <taxon>Agrocybe</taxon>
    </lineage>
</organism>
<keyword evidence="3" id="KW-1185">Reference proteome</keyword>
<evidence type="ECO:0000256" key="1">
    <source>
        <dbReference type="SAM" id="MobiDB-lite"/>
    </source>
</evidence>
<comment type="caution">
    <text evidence="2">The sequence shown here is derived from an EMBL/GenBank/DDBJ whole genome shotgun (WGS) entry which is preliminary data.</text>
</comment>
<reference evidence="2" key="1">
    <citation type="submission" date="2022-07" db="EMBL/GenBank/DDBJ databases">
        <title>Genome Sequence of Agrocybe chaxingu.</title>
        <authorList>
            <person name="Buettner E."/>
        </authorList>
    </citation>
    <scope>NUCLEOTIDE SEQUENCE</scope>
    <source>
        <strain evidence="2">MP-N11</strain>
    </source>
</reference>
<feature type="compositionally biased region" description="Polar residues" evidence="1">
    <location>
        <begin position="286"/>
        <end position="298"/>
    </location>
</feature>
<dbReference type="EMBL" id="JANKHO010000292">
    <property type="protein sequence ID" value="KAJ3511959.1"/>
    <property type="molecule type" value="Genomic_DNA"/>
</dbReference>